<evidence type="ECO:0000313" key="1">
    <source>
        <dbReference type="EMBL" id="KAF7770206.1"/>
    </source>
</evidence>
<accession>A0AAD4AIA9</accession>
<comment type="caution">
    <text evidence="1">The sequence shown here is derived from an EMBL/GenBank/DDBJ whole genome shotgun (WGS) entry which is preliminary data.</text>
</comment>
<proteinExistence type="predicted"/>
<evidence type="ECO:0000313" key="2">
    <source>
        <dbReference type="Proteomes" id="UP000016487"/>
    </source>
</evidence>
<name>A0AAD4AIA9_9GAMM</name>
<dbReference type="EMBL" id="AHBZ03000019">
    <property type="protein sequence ID" value="KAF7770206.1"/>
    <property type="molecule type" value="Genomic_DNA"/>
</dbReference>
<protein>
    <submittedName>
        <fullName evidence="1">Uncharacterized protein</fullName>
    </submittedName>
</protein>
<reference evidence="1" key="2">
    <citation type="submission" date="2015-03" db="EMBL/GenBank/DDBJ databases">
        <title>Genome sequence of Pseudoalteromonas citrea.</title>
        <authorList>
            <person name="Xie B.-B."/>
            <person name="Rong J.-C."/>
            <person name="Qin Q.-L."/>
            <person name="Zhang Y.-Z."/>
        </authorList>
    </citation>
    <scope>NUCLEOTIDE SEQUENCE</scope>
    <source>
        <strain evidence="1">DSM 8771</strain>
    </source>
</reference>
<dbReference type="Proteomes" id="UP000016487">
    <property type="component" value="Unassembled WGS sequence"/>
</dbReference>
<dbReference type="AlphaFoldDB" id="A0AAD4AIA9"/>
<reference evidence="1" key="1">
    <citation type="journal article" date="2012" name="J. Bacteriol.">
        <title>Genome sequences of type strains of seven species of the marine bacterium Pseudoalteromonas.</title>
        <authorList>
            <person name="Xie B.B."/>
            <person name="Shu Y.L."/>
            <person name="Qin Q.L."/>
            <person name="Rong J.C."/>
            <person name="Zhang X.Y."/>
            <person name="Chen X.L."/>
            <person name="Shi M."/>
            <person name="He H.L."/>
            <person name="Zhou B.C."/>
            <person name="Zhang Y.Z."/>
        </authorList>
    </citation>
    <scope>NUCLEOTIDE SEQUENCE</scope>
    <source>
        <strain evidence="1">DSM 8771</strain>
    </source>
</reference>
<gene>
    <name evidence="1" type="ORF">PCIT_a4555</name>
</gene>
<organism evidence="1 2">
    <name type="scientific">Pseudoalteromonas citrea</name>
    <dbReference type="NCBI Taxonomy" id="43655"/>
    <lineage>
        <taxon>Bacteria</taxon>
        <taxon>Pseudomonadati</taxon>
        <taxon>Pseudomonadota</taxon>
        <taxon>Gammaproteobacteria</taxon>
        <taxon>Alteromonadales</taxon>
        <taxon>Pseudoalteromonadaceae</taxon>
        <taxon>Pseudoalteromonas</taxon>
    </lineage>
</organism>
<sequence>MTENAQDPIYCLLFWEELVRFMDNKKPLPDVPSYEAVGLP</sequence>